<evidence type="ECO:0000313" key="2">
    <source>
        <dbReference type="EMBL" id="SHK06608.1"/>
    </source>
</evidence>
<dbReference type="AlphaFoldDB" id="A0A1M6PF68"/>
<dbReference type="STRING" id="1168035.SAMN05444280_1598"/>
<proteinExistence type="predicted"/>
<keyword evidence="3" id="KW-1185">Reference proteome</keyword>
<keyword evidence="1" id="KW-1133">Transmembrane helix</keyword>
<evidence type="ECO:0000256" key="1">
    <source>
        <dbReference type="SAM" id="Phobius"/>
    </source>
</evidence>
<dbReference type="Proteomes" id="UP000184050">
    <property type="component" value="Unassembled WGS sequence"/>
</dbReference>
<protein>
    <submittedName>
        <fullName evidence="2">Uncharacterized protein</fullName>
    </submittedName>
</protein>
<organism evidence="2 3">
    <name type="scientific">Tangfeifania diversioriginum</name>
    <dbReference type="NCBI Taxonomy" id="1168035"/>
    <lineage>
        <taxon>Bacteria</taxon>
        <taxon>Pseudomonadati</taxon>
        <taxon>Bacteroidota</taxon>
        <taxon>Bacteroidia</taxon>
        <taxon>Marinilabiliales</taxon>
        <taxon>Prolixibacteraceae</taxon>
        <taxon>Tangfeifania</taxon>
    </lineage>
</organism>
<reference evidence="2 3" key="1">
    <citation type="submission" date="2016-11" db="EMBL/GenBank/DDBJ databases">
        <authorList>
            <person name="Jaros S."/>
            <person name="Januszkiewicz K."/>
            <person name="Wedrychowicz H."/>
        </authorList>
    </citation>
    <scope>NUCLEOTIDE SEQUENCE [LARGE SCALE GENOMIC DNA]</scope>
    <source>
        <strain evidence="2 3">DSM 27063</strain>
    </source>
</reference>
<evidence type="ECO:0000313" key="3">
    <source>
        <dbReference type="Proteomes" id="UP000184050"/>
    </source>
</evidence>
<keyword evidence="1" id="KW-0812">Transmembrane</keyword>
<gene>
    <name evidence="2" type="ORF">SAMN05444280_1598</name>
</gene>
<name>A0A1M6PF68_9BACT</name>
<accession>A0A1M6PF68</accession>
<feature type="transmembrane region" description="Helical" evidence="1">
    <location>
        <begin position="55"/>
        <end position="73"/>
    </location>
</feature>
<keyword evidence="1" id="KW-0472">Membrane</keyword>
<sequence length="138" mass="15119">MNMKREIEDKKLKAFLKSGQLESPGPDFSNRVMNRVFEEKAALEQVKSEPLLGKGFWIILALFAGLMAVVFVMQGSGISGGQTFSFLKEVNTSAVATGYQNFFEKLGAVPLSVAGILLGTSVLLFLEKYLSNRSYVVS</sequence>
<dbReference type="EMBL" id="FQZE01000059">
    <property type="protein sequence ID" value="SHK06608.1"/>
    <property type="molecule type" value="Genomic_DNA"/>
</dbReference>
<feature type="transmembrane region" description="Helical" evidence="1">
    <location>
        <begin position="107"/>
        <end position="126"/>
    </location>
</feature>